<dbReference type="GO" id="GO:0071011">
    <property type="term" value="C:precatalytic spliceosome"/>
    <property type="evidence" value="ECO:0007669"/>
    <property type="project" value="TreeGrafter"/>
</dbReference>
<dbReference type="AlphaFoldDB" id="A0A3P7FNR1"/>
<evidence type="ECO:0000256" key="1">
    <source>
        <dbReference type="ARBA" id="ARBA00004123"/>
    </source>
</evidence>
<dbReference type="GO" id="GO:0071014">
    <property type="term" value="C:post-mRNA release spliceosomal complex"/>
    <property type="evidence" value="ECO:0007669"/>
    <property type="project" value="TreeGrafter"/>
</dbReference>
<keyword evidence="4" id="KW-0677">Repeat</keyword>
<dbReference type="InterPro" id="IPR011990">
    <property type="entry name" value="TPR-like_helical_dom_sf"/>
</dbReference>
<dbReference type="GO" id="GO:0000974">
    <property type="term" value="C:Prp19 complex"/>
    <property type="evidence" value="ECO:0007669"/>
    <property type="project" value="TreeGrafter"/>
</dbReference>
<organism evidence="7">
    <name type="scientific">Toxocara canis</name>
    <name type="common">Canine roundworm</name>
    <dbReference type="NCBI Taxonomy" id="6265"/>
    <lineage>
        <taxon>Eukaryota</taxon>
        <taxon>Metazoa</taxon>
        <taxon>Ecdysozoa</taxon>
        <taxon>Nematoda</taxon>
        <taxon>Chromadorea</taxon>
        <taxon>Rhabditida</taxon>
        <taxon>Spirurina</taxon>
        <taxon>Ascaridomorpha</taxon>
        <taxon>Ascaridoidea</taxon>
        <taxon>Toxocaridae</taxon>
        <taxon>Toxocara</taxon>
    </lineage>
</organism>
<dbReference type="PANTHER" id="PTHR11246">
    <property type="entry name" value="PRE-MRNA SPLICING FACTOR"/>
    <property type="match status" value="1"/>
</dbReference>
<comment type="similarity">
    <text evidence="2">Belongs to the crooked-neck family.</text>
</comment>
<dbReference type="GO" id="GO:0071007">
    <property type="term" value="C:U2-type catalytic step 2 spliceosome"/>
    <property type="evidence" value="ECO:0007669"/>
    <property type="project" value="TreeGrafter"/>
</dbReference>
<evidence type="ECO:0000256" key="2">
    <source>
        <dbReference type="ARBA" id="ARBA00008644"/>
    </source>
</evidence>
<dbReference type="InterPro" id="IPR045075">
    <property type="entry name" value="Syf1-like"/>
</dbReference>
<evidence type="ECO:0000313" key="7">
    <source>
        <dbReference type="EMBL" id="VDM29857.1"/>
    </source>
</evidence>
<accession>A0A3P7FNR1</accession>
<protein>
    <recommendedName>
        <fullName evidence="8">TPR_REGION domain-containing protein</fullName>
    </recommendedName>
</protein>
<reference evidence="7" key="1">
    <citation type="submission" date="2018-11" db="EMBL/GenBank/DDBJ databases">
        <authorList>
            <consortium name="Pathogen Informatics"/>
        </authorList>
    </citation>
    <scope>NUCLEOTIDE SEQUENCE [LARGE SCALE GENOMIC DNA]</scope>
</reference>
<dbReference type="PANTHER" id="PTHR11246:SF3">
    <property type="entry name" value="CROOKED NECK-LIKE PROTEIN 1"/>
    <property type="match status" value="1"/>
</dbReference>
<dbReference type="SUPFAM" id="SSF48452">
    <property type="entry name" value="TPR-like"/>
    <property type="match status" value="1"/>
</dbReference>
<proteinExistence type="inferred from homology"/>
<dbReference type="EMBL" id="UYWY01006412">
    <property type="protein sequence ID" value="VDM29857.1"/>
    <property type="molecule type" value="Genomic_DNA"/>
</dbReference>
<dbReference type="GO" id="GO:0000245">
    <property type="term" value="P:spliceosomal complex assembly"/>
    <property type="evidence" value="ECO:0007669"/>
    <property type="project" value="TreeGrafter"/>
</dbReference>
<evidence type="ECO:0008006" key="8">
    <source>
        <dbReference type="Google" id="ProtNLM"/>
    </source>
</evidence>
<sequence>MCPHEKLFRACVDLELQLREFDRCRILYGKFLEYSPEKSTTWMKFAELETLLGDTDRARAMFALAVQQPALDMPEVFILLLILEAVTEGDWSYSYVILSAPYGKFWLRGEGGKIEGKLLMVMYLELCTGDLVFFAPDGTFPSKNAANSLSHKRDFFRFLLQPSAMSKTSLFHSTAYKVGSMAVNEGGDC</sequence>
<keyword evidence="6" id="KW-0539">Nucleus</keyword>
<evidence type="ECO:0000256" key="5">
    <source>
        <dbReference type="ARBA" id="ARBA00023187"/>
    </source>
</evidence>
<evidence type="ECO:0000256" key="4">
    <source>
        <dbReference type="ARBA" id="ARBA00022737"/>
    </source>
</evidence>
<evidence type="ECO:0000256" key="6">
    <source>
        <dbReference type="ARBA" id="ARBA00023242"/>
    </source>
</evidence>
<keyword evidence="3" id="KW-0507">mRNA processing</keyword>
<gene>
    <name evidence="7" type="ORF">TCNE_LOCUS4140</name>
</gene>
<name>A0A3P7FNR1_TOXCA</name>
<dbReference type="Gene3D" id="1.25.40.10">
    <property type="entry name" value="Tetratricopeptide repeat domain"/>
    <property type="match status" value="1"/>
</dbReference>
<comment type="subcellular location">
    <subcellularLocation>
        <location evidence="1">Nucleus</location>
    </subcellularLocation>
</comment>
<keyword evidence="5" id="KW-0508">mRNA splicing</keyword>
<evidence type="ECO:0000256" key="3">
    <source>
        <dbReference type="ARBA" id="ARBA00022664"/>
    </source>
</evidence>